<protein>
    <submittedName>
        <fullName evidence="2">DUF4860 domain-containing protein</fullName>
    </submittedName>
</protein>
<dbReference type="Proteomes" id="UP000278632">
    <property type="component" value="Unassembled WGS sequence"/>
</dbReference>
<evidence type="ECO:0000313" key="3">
    <source>
        <dbReference type="Proteomes" id="UP000278632"/>
    </source>
</evidence>
<feature type="transmembrane region" description="Helical" evidence="1">
    <location>
        <begin position="25"/>
        <end position="44"/>
    </location>
</feature>
<keyword evidence="1" id="KW-1133">Transmembrane helix</keyword>
<organism evidence="2 3">
    <name type="scientific">Paraeggerthella hongkongensis</name>
    <dbReference type="NCBI Taxonomy" id="230658"/>
    <lineage>
        <taxon>Bacteria</taxon>
        <taxon>Bacillati</taxon>
        <taxon>Actinomycetota</taxon>
        <taxon>Coriobacteriia</taxon>
        <taxon>Eggerthellales</taxon>
        <taxon>Eggerthellaceae</taxon>
        <taxon>Paraeggerthella</taxon>
    </lineage>
</organism>
<sequence>MAQALVRATHPGQAASRPSQSRDRVFITVLFAVLSLFLLISLLVGTNAYKSINAVRTASDETRLGLSLIGNSIRANDATDAVGVAEGPEGSALVLTERLESGVYETRLYAYQGSIVEEYARADAAFTPEKAREIVKSKRFDFAYENGLLTVYTDQGSTSVALRSVRGGS</sequence>
<comment type="caution">
    <text evidence="2">The sequence shown here is derived from an EMBL/GenBank/DDBJ whole genome shotgun (WGS) entry which is preliminary data.</text>
</comment>
<evidence type="ECO:0000313" key="2">
    <source>
        <dbReference type="EMBL" id="RNL42238.1"/>
    </source>
</evidence>
<keyword evidence="3" id="KW-1185">Reference proteome</keyword>
<dbReference type="Pfam" id="PF16152">
    <property type="entry name" value="DUF4860"/>
    <property type="match status" value="1"/>
</dbReference>
<dbReference type="InterPro" id="IPR032340">
    <property type="entry name" value="DUF4860"/>
</dbReference>
<gene>
    <name evidence="2" type="ORF">DMP08_08825</name>
</gene>
<reference evidence="3" key="1">
    <citation type="submission" date="2018-05" db="EMBL/GenBank/DDBJ databases">
        <title>Genome Sequencing of selected type strains of the family Eggerthellaceae.</title>
        <authorList>
            <person name="Danylec N."/>
            <person name="Stoll D.A."/>
            <person name="Doetsch A."/>
            <person name="Huch M."/>
        </authorList>
    </citation>
    <scope>NUCLEOTIDE SEQUENCE [LARGE SCALE GENOMIC DNA]</scope>
    <source>
        <strain evidence="3">DSM 16106</strain>
    </source>
</reference>
<dbReference type="AlphaFoldDB" id="A0A3N0B5I4"/>
<dbReference type="EMBL" id="QICD01000018">
    <property type="protein sequence ID" value="RNL42238.1"/>
    <property type="molecule type" value="Genomic_DNA"/>
</dbReference>
<accession>A0A3N0B5I4</accession>
<proteinExistence type="predicted"/>
<dbReference type="OrthoDB" id="3174811at2"/>
<name>A0A3N0B5I4_9ACTN</name>
<keyword evidence="1" id="KW-0472">Membrane</keyword>
<evidence type="ECO:0000256" key="1">
    <source>
        <dbReference type="SAM" id="Phobius"/>
    </source>
</evidence>
<keyword evidence="1" id="KW-0812">Transmembrane</keyword>